<evidence type="ECO:0000256" key="3">
    <source>
        <dbReference type="PIRSR" id="PIRSR640198-3"/>
    </source>
</evidence>
<evidence type="ECO:0000256" key="1">
    <source>
        <dbReference type="PIRSR" id="PIRSR640198-1"/>
    </source>
</evidence>
<evidence type="ECO:0000256" key="2">
    <source>
        <dbReference type="PIRSR" id="PIRSR640198-2"/>
    </source>
</evidence>
<evidence type="ECO:0000313" key="6">
    <source>
        <dbReference type="Proteomes" id="UP000176751"/>
    </source>
</evidence>
<dbReference type="STRING" id="1797737.A2196_05840"/>
<proteinExistence type="predicted"/>
<gene>
    <name evidence="5" type="ORF">A2196_05840</name>
</gene>
<dbReference type="AlphaFoldDB" id="A0A1F5HGW4"/>
<feature type="active site" evidence="1">
    <location>
        <position position="189"/>
    </location>
</feature>
<protein>
    <recommendedName>
        <fullName evidence="4">Fido domain-containing protein</fullName>
    </recommendedName>
</protein>
<keyword evidence="2" id="KW-0547">Nucleotide-binding</keyword>
<dbReference type="PROSITE" id="PS51459">
    <property type="entry name" value="FIDO"/>
    <property type="match status" value="1"/>
</dbReference>
<accession>A0A1F5HGW4</accession>
<dbReference type="SUPFAM" id="SSF46785">
    <property type="entry name" value="Winged helix' DNA-binding domain"/>
    <property type="match status" value="1"/>
</dbReference>
<dbReference type="Gene3D" id="1.10.10.10">
    <property type="entry name" value="Winged helix-like DNA-binding domain superfamily/Winged helix DNA-binding domain"/>
    <property type="match status" value="1"/>
</dbReference>
<feature type="binding site" evidence="2">
    <location>
        <begin position="193"/>
        <end position="200"/>
    </location>
    <ligand>
        <name>ATP</name>
        <dbReference type="ChEBI" id="CHEBI:30616"/>
    </ligand>
</feature>
<dbReference type="InterPro" id="IPR036390">
    <property type="entry name" value="WH_DNA-bd_sf"/>
</dbReference>
<dbReference type="PANTHER" id="PTHR13504:SF38">
    <property type="entry name" value="FIDO DOMAIN-CONTAINING PROTEIN"/>
    <property type="match status" value="1"/>
</dbReference>
<evidence type="ECO:0000259" key="4">
    <source>
        <dbReference type="PROSITE" id="PS51459"/>
    </source>
</evidence>
<keyword evidence="2" id="KW-0067">ATP-binding</keyword>
<dbReference type="Gene3D" id="1.10.3290.10">
    <property type="entry name" value="Fido-like domain"/>
    <property type="match status" value="1"/>
</dbReference>
<dbReference type="InterPro" id="IPR036388">
    <property type="entry name" value="WH-like_DNA-bd_sf"/>
</dbReference>
<dbReference type="PANTHER" id="PTHR13504">
    <property type="entry name" value="FIDO DOMAIN-CONTAINING PROTEIN DDB_G0283145"/>
    <property type="match status" value="1"/>
</dbReference>
<feature type="domain" description="Fido" evidence="4">
    <location>
        <begin position="102"/>
        <end position="252"/>
    </location>
</feature>
<dbReference type="InterPro" id="IPR003812">
    <property type="entry name" value="Fido"/>
</dbReference>
<dbReference type="Pfam" id="PF02661">
    <property type="entry name" value="Fic"/>
    <property type="match status" value="1"/>
</dbReference>
<organism evidence="5 6">
    <name type="scientific">Candidatus Curtissbacteria bacterium RIFOXYA1_FULL_41_14</name>
    <dbReference type="NCBI Taxonomy" id="1797737"/>
    <lineage>
        <taxon>Bacteria</taxon>
        <taxon>Candidatus Curtissiibacteriota</taxon>
    </lineage>
</organism>
<evidence type="ECO:0000313" key="5">
    <source>
        <dbReference type="EMBL" id="OGE03255.1"/>
    </source>
</evidence>
<dbReference type="EMBL" id="MFCA01000001">
    <property type="protein sequence ID" value="OGE03255.1"/>
    <property type="molecule type" value="Genomic_DNA"/>
</dbReference>
<name>A0A1F5HGW4_9BACT</name>
<comment type="caution">
    <text evidence="5">The sequence shown here is derived from an EMBL/GenBank/DDBJ whole genome shotgun (WGS) entry which is preliminary data.</text>
</comment>
<dbReference type="GO" id="GO:0005524">
    <property type="term" value="F:ATP binding"/>
    <property type="evidence" value="ECO:0007669"/>
    <property type="project" value="UniProtKB-KW"/>
</dbReference>
<feature type="site" description="Important for autoinhibition of adenylyltransferase activity" evidence="3">
    <location>
        <position position="55"/>
    </location>
</feature>
<sequence>MFEPKFSFTSKIVNSLGTIERLYGSLLEQDLIPSLALSLSQENQILATHHSTSIEGNPLSPRDVTNIVLGDQIPTTKSEKEVKNYFAVLNKIAVLAKKTEPITTSLTLDLHKQLMSGLITNGLGQFREGEVFIGHKTKVEIVVKHSPPFHTRSEIEKALQELYLWLDKDSQLHPLIRAGILHHQFAYLHPFFDGNGRLARLLTSYFLLLKKYDVVRFFILDDYYDIDREQYSNMLHSADTGDKTQWLQYFLEGIGYSLQAALARINDFKRKGLDQIEGEKRVLVTNREEDVIQIVIDKKAVKSSDIVDELSVTRQQAHALLASLVKKGILKKFGRTKTSYYKLKNPKY</sequence>
<dbReference type="Proteomes" id="UP000176751">
    <property type="component" value="Unassembled WGS sequence"/>
</dbReference>
<dbReference type="InterPro" id="IPR036597">
    <property type="entry name" value="Fido-like_dom_sf"/>
</dbReference>
<dbReference type="InterPro" id="IPR040198">
    <property type="entry name" value="Fido_containing"/>
</dbReference>
<reference evidence="5 6" key="1">
    <citation type="journal article" date="2016" name="Nat. Commun.">
        <title>Thousands of microbial genomes shed light on interconnected biogeochemical processes in an aquifer system.</title>
        <authorList>
            <person name="Anantharaman K."/>
            <person name="Brown C.T."/>
            <person name="Hug L.A."/>
            <person name="Sharon I."/>
            <person name="Castelle C.J."/>
            <person name="Probst A.J."/>
            <person name="Thomas B.C."/>
            <person name="Singh A."/>
            <person name="Wilkins M.J."/>
            <person name="Karaoz U."/>
            <person name="Brodie E.L."/>
            <person name="Williams K.H."/>
            <person name="Hubbard S.S."/>
            <person name="Banfield J.F."/>
        </authorList>
    </citation>
    <scope>NUCLEOTIDE SEQUENCE [LARGE SCALE GENOMIC DNA]</scope>
</reference>
<dbReference type="SUPFAM" id="SSF140931">
    <property type="entry name" value="Fic-like"/>
    <property type="match status" value="1"/>
</dbReference>